<evidence type="ECO:0000313" key="1">
    <source>
        <dbReference type="EMBL" id="SKA96578.1"/>
    </source>
</evidence>
<name>A0A1T4Y4Y0_9MICO</name>
<reference evidence="2" key="1">
    <citation type="submission" date="2017-02" db="EMBL/GenBank/DDBJ databases">
        <authorList>
            <person name="Varghese N."/>
            <person name="Submissions S."/>
        </authorList>
    </citation>
    <scope>NUCLEOTIDE SEQUENCE [LARGE SCALE GENOMIC DNA]</scope>
    <source>
        <strain evidence="2">VKM Ac-2052</strain>
    </source>
</reference>
<dbReference type="EMBL" id="FUYG01000005">
    <property type="protein sequence ID" value="SKA96578.1"/>
    <property type="molecule type" value="Genomic_DNA"/>
</dbReference>
<proteinExistence type="predicted"/>
<sequence length="138" mass="14862">MSMPVTDAPVPPYDGPRGILHADRHDVAARLFVATFLKQKSSPLPRVDIEIPGLPGLQGELAELGGYSVGSFTLFANKQPWAITTQLALECVLIWERASIAARYGDKVVVLEPGMRILVSSEPDAAADRAMARIRPAA</sequence>
<evidence type="ECO:0000313" key="2">
    <source>
        <dbReference type="Proteomes" id="UP000189735"/>
    </source>
</evidence>
<organism evidence="1 2">
    <name type="scientific">Agreia bicolorata</name>
    <dbReference type="NCBI Taxonomy" id="110935"/>
    <lineage>
        <taxon>Bacteria</taxon>
        <taxon>Bacillati</taxon>
        <taxon>Actinomycetota</taxon>
        <taxon>Actinomycetes</taxon>
        <taxon>Micrococcales</taxon>
        <taxon>Microbacteriaceae</taxon>
        <taxon>Agreia</taxon>
    </lineage>
</organism>
<gene>
    <name evidence="1" type="ORF">SAMN06295879_2274</name>
</gene>
<protein>
    <submittedName>
        <fullName evidence="1">Uncharacterized protein</fullName>
    </submittedName>
</protein>
<accession>A0A1T4Y4Y0</accession>
<dbReference type="AlphaFoldDB" id="A0A1T4Y4Y0"/>
<dbReference type="Proteomes" id="UP000189735">
    <property type="component" value="Unassembled WGS sequence"/>
</dbReference>